<dbReference type="RefSeq" id="WP_185416956.1">
    <property type="nucleotide sequence ID" value="NZ_JAASTX010000004.1"/>
</dbReference>
<dbReference type="Proteomes" id="UP000533953">
    <property type="component" value="Unassembled WGS sequence"/>
</dbReference>
<evidence type="ECO:0000313" key="1">
    <source>
        <dbReference type="EMBL" id="MBC1491020.1"/>
    </source>
</evidence>
<evidence type="ECO:0000313" key="2">
    <source>
        <dbReference type="EMBL" id="MBC1491065.1"/>
    </source>
</evidence>
<proteinExistence type="predicted"/>
<organism evidence="1 3">
    <name type="scientific">Listeria booriae</name>
    <dbReference type="NCBI Taxonomy" id="1552123"/>
    <lineage>
        <taxon>Bacteria</taxon>
        <taxon>Bacillati</taxon>
        <taxon>Bacillota</taxon>
        <taxon>Bacilli</taxon>
        <taxon>Bacillales</taxon>
        <taxon>Listeriaceae</taxon>
        <taxon>Listeria</taxon>
    </lineage>
</organism>
<comment type="caution">
    <text evidence="1">The sequence shown here is derived from an EMBL/GenBank/DDBJ whole genome shotgun (WGS) entry which is preliminary data.</text>
</comment>
<gene>
    <name evidence="1" type="ORF">HCI99_04195</name>
    <name evidence="2" type="ORF">HCI99_04440</name>
</gene>
<name>A0A7X0XB90_9LIST</name>
<accession>A0A7X0XB90</accession>
<protein>
    <submittedName>
        <fullName evidence="1">Uncharacterized protein</fullName>
    </submittedName>
</protein>
<reference evidence="1 3" key="1">
    <citation type="submission" date="2020-03" db="EMBL/GenBank/DDBJ databases">
        <title>Soil Listeria distribution.</title>
        <authorList>
            <person name="Liao J."/>
            <person name="Wiedmann M."/>
        </authorList>
    </citation>
    <scope>NUCLEOTIDE SEQUENCE [LARGE SCALE GENOMIC DNA]</scope>
    <source>
        <strain evidence="1 3">FSL L7-1547</strain>
    </source>
</reference>
<dbReference type="EMBL" id="JAASTX010000004">
    <property type="protein sequence ID" value="MBC1491065.1"/>
    <property type="molecule type" value="Genomic_DNA"/>
</dbReference>
<evidence type="ECO:0000313" key="3">
    <source>
        <dbReference type="Proteomes" id="UP000533953"/>
    </source>
</evidence>
<dbReference type="AlphaFoldDB" id="A0A7X0XB90"/>
<sequence>MNNIVRAFYDKVQYYNDVLINDIVDVDLEETLAQEYYQFSDTMVQILHTSLESIIVDDVTTEDKAETQFMLYAMRIVAMNFKTYENYRQDTSKTELPIYRHVLMNKGFGTNDQWESITINDMLNNQKLAVSFISPIAYCDDSEYVYTENTTKQDAIKELGAQAINVSQMLKIYVDSILKPVPFTTLHEQIYQKLNLFNDKISFNLSYKGKKGDEDTLYEEFYKFYDGIYTLLRNTYNYDAIKGQPDSSLYAEGVILFEALLVVKDNVDNYKRYLEGDNSAEMKKIILFNDGLHSNGNTSIKYADLNNEDSFKKAYAAGRRFKHPVGYIDVDSSEEDFQDTDLNDFHDLELAQLARIYEKAERTERENR</sequence>
<dbReference type="EMBL" id="JAASTX010000004">
    <property type="protein sequence ID" value="MBC1491020.1"/>
    <property type="molecule type" value="Genomic_DNA"/>
</dbReference>